<dbReference type="Proteomes" id="UP001617427">
    <property type="component" value="Unassembled WGS sequence"/>
</dbReference>
<keyword evidence="2" id="KW-1185">Reference proteome</keyword>
<evidence type="ECO:0000313" key="2">
    <source>
        <dbReference type="Proteomes" id="UP001617427"/>
    </source>
</evidence>
<protein>
    <submittedName>
        <fullName evidence="1">Uncharacterized protein</fullName>
    </submittedName>
</protein>
<dbReference type="RefSeq" id="WP_402701457.1">
    <property type="nucleotide sequence ID" value="NZ_JBIUZV010000008.1"/>
</dbReference>
<evidence type="ECO:0000313" key="1">
    <source>
        <dbReference type="EMBL" id="MFJ3047025.1"/>
    </source>
</evidence>
<reference evidence="1 2" key="1">
    <citation type="submission" date="2024-10" db="EMBL/GenBank/DDBJ databases">
        <title>The Natural Products Discovery Center: Release of the First 8490 Sequenced Strains for Exploring Actinobacteria Biosynthetic Diversity.</title>
        <authorList>
            <person name="Kalkreuter E."/>
            <person name="Kautsar S.A."/>
            <person name="Yang D."/>
            <person name="Bader C.D."/>
            <person name="Teijaro C.N."/>
            <person name="Fluegel L."/>
            <person name="Davis C.M."/>
            <person name="Simpson J.R."/>
            <person name="Lauterbach L."/>
            <person name="Steele A.D."/>
            <person name="Gui C."/>
            <person name="Meng S."/>
            <person name="Li G."/>
            <person name="Viehrig K."/>
            <person name="Ye F."/>
            <person name="Su P."/>
            <person name="Kiefer A.F."/>
            <person name="Nichols A."/>
            <person name="Cepeda A.J."/>
            <person name="Yan W."/>
            <person name="Fan B."/>
            <person name="Jiang Y."/>
            <person name="Adhikari A."/>
            <person name="Zheng C.-J."/>
            <person name="Schuster L."/>
            <person name="Cowan T.M."/>
            <person name="Smanski M.J."/>
            <person name="Chevrette M.G."/>
            <person name="De Carvalho L.P.S."/>
            <person name="Shen B."/>
        </authorList>
    </citation>
    <scope>NUCLEOTIDE SEQUENCE [LARGE SCALE GENOMIC DNA]</scope>
    <source>
        <strain evidence="1 2">NPDC087045</strain>
    </source>
</reference>
<proteinExistence type="predicted"/>
<sequence length="85" mass="9656">MIVTSHAAVRWDERFPGKSLADTFASAKCRVGKKTKAKIRASCLAHDDFMRGSFKGIYYQMTPDHIVFVIQPPEKIITVFKLEKP</sequence>
<gene>
    <name evidence="1" type="ORF">ACIPEN_14435</name>
</gene>
<accession>A0ABW8F159</accession>
<organism evidence="1 2">
    <name type="scientific">Herbaspirillum chlorophenolicum</name>
    <dbReference type="NCBI Taxonomy" id="211589"/>
    <lineage>
        <taxon>Bacteria</taxon>
        <taxon>Pseudomonadati</taxon>
        <taxon>Pseudomonadota</taxon>
        <taxon>Betaproteobacteria</taxon>
        <taxon>Burkholderiales</taxon>
        <taxon>Oxalobacteraceae</taxon>
        <taxon>Herbaspirillum</taxon>
    </lineage>
</organism>
<comment type="caution">
    <text evidence="1">The sequence shown here is derived from an EMBL/GenBank/DDBJ whole genome shotgun (WGS) entry which is preliminary data.</text>
</comment>
<dbReference type="EMBL" id="JBIUZV010000008">
    <property type="protein sequence ID" value="MFJ3047025.1"/>
    <property type="molecule type" value="Genomic_DNA"/>
</dbReference>
<name>A0ABW8F159_9BURK</name>